<keyword evidence="1" id="KW-0808">Transferase</keyword>
<dbReference type="GO" id="GO:0016747">
    <property type="term" value="F:acyltransferase activity, transferring groups other than amino-acyl groups"/>
    <property type="evidence" value="ECO:0007669"/>
    <property type="project" value="InterPro"/>
</dbReference>
<dbReference type="FunFam" id="3.40.630.30:FF:000165">
    <property type="entry name" value="IAA acetyltransferase"/>
    <property type="match status" value="1"/>
</dbReference>
<organism evidence="4 5">
    <name type="scientific">Candidatus Tidjanibacter faecipullorum</name>
    <dbReference type="NCBI Taxonomy" id="2838766"/>
    <lineage>
        <taxon>Bacteria</taxon>
        <taxon>Pseudomonadati</taxon>
        <taxon>Bacteroidota</taxon>
        <taxon>Bacteroidia</taxon>
        <taxon>Bacteroidales</taxon>
        <taxon>Rikenellaceae</taxon>
        <taxon>Tidjanibacter</taxon>
    </lineage>
</organism>
<feature type="domain" description="N-acetyltransferase" evidence="3">
    <location>
        <begin position="1"/>
        <end position="148"/>
    </location>
</feature>
<keyword evidence="2" id="KW-0012">Acyltransferase</keyword>
<proteinExistence type="predicted"/>
<evidence type="ECO:0000259" key="3">
    <source>
        <dbReference type="PROSITE" id="PS51186"/>
    </source>
</evidence>
<comment type="caution">
    <text evidence="4">The sequence shown here is derived from an EMBL/GenBank/DDBJ whole genome shotgun (WGS) entry which is preliminary data.</text>
</comment>
<dbReference type="CDD" id="cd04301">
    <property type="entry name" value="NAT_SF"/>
    <property type="match status" value="1"/>
</dbReference>
<sequence length="148" mass="17224">MEIKRITSDKKQFLDLLLLADEQESMIDTYLERGEMFALHDDGLKAIAVVTREGERIYEIKSIAVYPAFQRQGYGKRLIDYLCAYYRDRCSVMFVGTGDTASALSFYEHCGFRVSHRVKDFFTNNYDHPVFDDGKLLADMVYLRKDFA</sequence>
<dbReference type="AlphaFoldDB" id="A0A9D2DCN4"/>
<accession>A0A9D2DCN4</accession>
<dbReference type="PANTHER" id="PTHR43420:SF47">
    <property type="entry name" value="N-ACETYLTRANSFERASE DOMAIN-CONTAINING PROTEIN"/>
    <property type="match status" value="1"/>
</dbReference>
<gene>
    <name evidence="4" type="ORF">H9816_01060</name>
</gene>
<reference evidence="4" key="2">
    <citation type="submission" date="2021-04" db="EMBL/GenBank/DDBJ databases">
        <authorList>
            <person name="Gilroy R."/>
        </authorList>
    </citation>
    <scope>NUCLEOTIDE SEQUENCE</scope>
    <source>
        <strain evidence="4">ChiHjej11B10-19426</strain>
    </source>
</reference>
<dbReference type="EMBL" id="DXCC01000004">
    <property type="protein sequence ID" value="HIZ14493.1"/>
    <property type="molecule type" value="Genomic_DNA"/>
</dbReference>
<dbReference type="Pfam" id="PF13508">
    <property type="entry name" value="Acetyltransf_7"/>
    <property type="match status" value="1"/>
</dbReference>
<evidence type="ECO:0000256" key="1">
    <source>
        <dbReference type="ARBA" id="ARBA00022679"/>
    </source>
</evidence>
<dbReference type="InterPro" id="IPR000182">
    <property type="entry name" value="GNAT_dom"/>
</dbReference>
<evidence type="ECO:0000313" key="5">
    <source>
        <dbReference type="Proteomes" id="UP000824014"/>
    </source>
</evidence>
<protein>
    <submittedName>
        <fullName evidence="4">GNAT family N-acetyltransferase</fullName>
    </submittedName>
</protein>
<dbReference type="PANTHER" id="PTHR43420">
    <property type="entry name" value="ACETYLTRANSFERASE"/>
    <property type="match status" value="1"/>
</dbReference>
<name>A0A9D2DCN4_9BACT</name>
<dbReference type="PROSITE" id="PS51186">
    <property type="entry name" value="GNAT"/>
    <property type="match status" value="1"/>
</dbReference>
<dbReference type="SUPFAM" id="SSF55729">
    <property type="entry name" value="Acyl-CoA N-acyltransferases (Nat)"/>
    <property type="match status" value="1"/>
</dbReference>
<dbReference type="Gene3D" id="3.40.630.30">
    <property type="match status" value="1"/>
</dbReference>
<dbReference type="InterPro" id="IPR050680">
    <property type="entry name" value="YpeA/RimI_acetyltransf"/>
</dbReference>
<reference evidence="4" key="1">
    <citation type="journal article" date="2021" name="PeerJ">
        <title>Extensive microbial diversity within the chicken gut microbiome revealed by metagenomics and culture.</title>
        <authorList>
            <person name="Gilroy R."/>
            <person name="Ravi A."/>
            <person name="Getino M."/>
            <person name="Pursley I."/>
            <person name="Horton D.L."/>
            <person name="Alikhan N.F."/>
            <person name="Baker D."/>
            <person name="Gharbi K."/>
            <person name="Hall N."/>
            <person name="Watson M."/>
            <person name="Adriaenssens E.M."/>
            <person name="Foster-Nyarko E."/>
            <person name="Jarju S."/>
            <person name="Secka A."/>
            <person name="Antonio M."/>
            <person name="Oren A."/>
            <person name="Chaudhuri R.R."/>
            <person name="La Ragione R."/>
            <person name="Hildebrand F."/>
            <person name="Pallen M.J."/>
        </authorList>
    </citation>
    <scope>NUCLEOTIDE SEQUENCE</scope>
    <source>
        <strain evidence="4">ChiHjej11B10-19426</strain>
    </source>
</reference>
<evidence type="ECO:0000313" key="4">
    <source>
        <dbReference type="EMBL" id="HIZ14493.1"/>
    </source>
</evidence>
<evidence type="ECO:0000256" key="2">
    <source>
        <dbReference type="ARBA" id="ARBA00023315"/>
    </source>
</evidence>
<dbReference type="Proteomes" id="UP000824014">
    <property type="component" value="Unassembled WGS sequence"/>
</dbReference>
<dbReference type="InterPro" id="IPR016181">
    <property type="entry name" value="Acyl_CoA_acyltransferase"/>
</dbReference>